<dbReference type="PROSITE" id="PS51724">
    <property type="entry name" value="SPOR"/>
    <property type="match status" value="1"/>
</dbReference>
<dbReference type="InterPro" id="IPR007730">
    <property type="entry name" value="SPOR-like_dom"/>
</dbReference>
<proteinExistence type="predicted"/>
<keyword evidence="3" id="KW-1185">Reference proteome</keyword>
<sequence length="288" mass="30056">MSRILQTAAAVASLGTVCAVVYWGVTLSQLDPNTVPVIRKAAGPARIAPEDPGGLKADHQGLAVNAVQAQGSVEIPTERVVLAPRTGVLLDEDLSGAMLVAARATNDAPISAAFETGAQTISVPHAQASVDETQNDLEIPEVSATPTPTAIEPVNELAKVVEPLPADLIRPKSRPRGLVQLASLEKGITPKPVTTKIGEPLDSVPLGSKLVQLGAFDSIKGARSIWAKTLTKHSDLLGSKDYIIQKADSGGRVFYRLRVAGFAGADDARALCTALKSRKTPCIAVTAR</sequence>
<evidence type="ECO:0000313" key="2">
    <source>
        <dbReference type="EMBL" id="GHA45358.1"/>
    </source>
</evidence>
<gene>
    <name evidence="2" type="ORF">GCM10008927_07910</name>
</gene>
<dbReference type="Proteomes" id="UP000634455">
    <property type="component" value="Unassembled WGS sequence"/>
</dbReference>
<dbReference type="RefSeq" id="WP_189639241.1">
    <property type="nucleotide sequence ID" value="NZ_BMZF01000001.1"/>
</dbReference>
<evidence type="ECO:0000259" key="1">
    <source>
        <dbReference type="PROSITE" id="PS51724"/>
    </source>
</evidence>
<comment type="caution">
    <text evidence="2">The sequence shown here is derived from an EMBL/GenBank/DDBJ whole genome shotgun (WGS) entry which is preliminary data.</text>
</comment>
<protein>
    <submittedName>
        <fullName evidence="2">Sporulation protein</fullName>
    </submittedName>
</protein>
<reference evidence="3" key="1">
    <citation type="journal article" date="2019" name="Int. J. Syst. Evol. Microbiol.">
        <title>The Global Catalogue of Microorganisms (GCM) 10K type strain sequencing project: providing services to taxonomists for standard genome sequencing and annotation.</title>
        <authorList>
            <consortium name="The Broad Institute Genomics Platform"/>
            <consortium name="The Broad Institute Genome Sequencing Center for Infectious Disease"/>
            <person name="Wu L."/>
            <person name="Ma J."/>
        </authorList>
    </citation>
    <scope>NUCLEOTIDE SEQUENCE [LARGE SCALE GENOMIC DNA]</scope>
    <source>
        <strain evidence="3">KCTC 32465</strain>
    </source>
</reference>
<dbReference type="Gene3D" id="3.30.70.1070">
    <property type="entry name" value="Sporulation related repeat"/>
    <property type="match status" value="1"/>
</dbReference>
<dbReference type="SUPFAM" id="SSF110997">
    <property type="entry name" value="Sporulation related repeat"/>
    <property type="match status" value="1"/>
</dbReference>
<feature type="domain" description="SPOR" evidence="1">
    <location>
        <begin position="203"/>
        <end position="288"/>
    </location>
</feature>
<accession>A0ABQ3CX25</accession>
<dbReference type="EMBL" id="BMZF01000001">
    <property type="protein sequence ID" value="GHA45358.1"/>
    <property type="molecule type" value="Genomic_DNA"/>
</dbReference>
<organism evidence="2 3">
    <name type="scientific">Paramylibacter ulvae</name>
    <dbReference type="NCBI Taxonomy" id="1651968"/>
    <lineage>
        <taxon>Bacteria</taxon>
        <taxon>Pseudomonadati</taxon>
        <taxon>Pseudomonadota</taxon>
        <taxon>Alphaproteobacteria</taxon>
        <taxon>Rhodobacterales</taxon>
        <taxon>Paracoccaceae</taxon>
        <taxon>Paramylibacter</taxon>
    </lineage>
</organism>
<name>A0ABQ3CX25_9RHOB</name>
<dbReference type="InterPro" id="IPR036680">
    <property type="entry name" value="SPOR-like_sf"/>
</dbReference>
<dbReference type="Pfam" id="PF05036">
    <property type="entry name" value="SPOR"/>
    <property type="match status" value="1"/>
</dbReference>
<evidence type="ECO:0000313" key="3">
    <source>
        <dbReference type="Proteomes" id="UP000634455"/>
    </source>
</evidence>